<evidence type="ECO:0000256" key="9">
    <source>
        <dbReference type="RuleBase" id="RU364016"/>
    </source>
</evidence>
<feature type="compositionally biased region" description="Acidic residues" evidence="10">
    <location>
        <begin position="710"/>
        <end position="721"/>
    </location>
</feature>
<evidence type="ECO:0000313" key="13">
    <source>
        <dbReference type="RefSeq" id="XP_028287459.1"/>
    </source>
</evidence>
<dbReference type="GO" id="GO:0033842">
    <property type="term" value="F:N-acetyl-beta-glucosaminyl-derivative 4-beta-N-acetylgalactosaminyltransferase activity"/>
    <property type="evidence" value="ECO:0007669"/>
    <property type="project" value="UniProtKB-EC"/>
</dbReference>
<keyword evidence="7 9" id="KW-0333">Golgi apparatus</keyword>
<comment type="subcellular location">
    <subcellularLocation>
        <location evidence="1 9">Golgi apparatus</location>
        <location evidence="1 9">Golgi stack membrane</location>
        <topology evidence="1 9">Single-pass type II membrane protein</topology>
    </subcellularLocation>
</comment>
<dbReference type="PANTHER" id="PTHR12369">
    <property type="entry name" value="CHONDROITIN SYNTHASE"/>
    <property type="match status" value="1"/>
</dbReference>
<dbReference type="InterPro" id="IPR051227">
    <property type="entry name" value="CS_glycosyltransferase"/>
</dbReference>
<dbReference type="GO" id="GO:0032580">
    <property type="term" value="C:Golgi cisterna membrane"/>
    <property type="evidence" value="ECO:0007669"/>
    <property type="project" value="UniProtKB-SubCell"/>
</dbReference>
<dbReference type="PROSITE" id="PS51820">
    <property type="entry name" value="PA14"/>
    <property type="match status" value="1"/>
</dbReference>
<dbReference type="InterPro" id="IPR011658">
    <property type="entry name" value="PA14_dom"/>
</dbReference>
<evidence type="ECO:0000256" key="4">
    <source>
        <dbReference type="ARBA" id="ARBA00022692"/>
    </source>
</evidence>
<gene>
    <name evidence="13" type="primary">b4galnt3b</name>
</gene>
<evidence type="ECO:0000256" key="2">
    <source>
        <dbReference type="ARBA" id="ARBA00009239"/>
    </source>
</evidence>
<comment type="catalytic activity">
    <reaction evidence="9">
        <text>an N-acetyl-beta-D-glucosaminyl derivative + UDP-N-acetyl-alpha-D-galactosamine = an N-acetyl-beta-D-galactosaminyl-(1-&gt;4)-N-acetyl-beta-D-glucosaminyl derivative + UDP + H(+)</text>
        <dbReference type="Rhea" id="RHEA:20493"/>
        <dbReference type="ChEBI" id="CHEBI:15378"/>
        <dbReference type="ChEBI" id="CHEBI:58223"/>
        <dbReference type="ChEBI" id="CHEBI:61631"/>
        <dbReference type="ChEBI" id="CHEBI:67138"/>
        <dbReference type="ChEBI" id="CHEBI:138027"/>
        <dbReference type="EC" id="2.4.1.244"/>
    </reaction>
</comment>
<protein>
    <recommendedName>
        <fullName evidence="9">Beta-1,4-N-acetylgalactosaminyltransferase</fullName>
        <ecNumber evidence="9">2.4.1.244</ecNumber>
    </recommendedName>
</protein>
<dbReference type="PANTHER" id="PTHR12369:SF15">
    <property type="entry name" value="BETA-1,4-N-ACETYLGALACTOSAMINYLTRANSFERASE 3"/>
    <property type="match status" value="1"/>
</dbReference>
<evidence type="ECO:0000259" key="11">
    <source>
        <dbReference type="PROSITE" id="PS51820"/>
    </source>
</evidence>
<dbReference type="GeneID" id="114452378"/>
<comment type="function">
    <text evidence="9">Transfers N-acetylgalactosamine (GalNAc) from UDP-GalNAc to N-acetylglucosamine-beta-benzyl with a beta-1,4-linkage to form N,N'-diacetyllactosediamine, GalNAc-beta-1,4-GlcNAc structures in N-linked glycans and probably O-linked glycans.</text>
</comment>
<keyword evidence="12" id="KW-1185">Reference proteome</keyword>
<feature type="domain" description="PA14" evidence="11">
    <location>
        <begin position="97"/>
        <end position="259"/>
    </location>
</feature>
<evidence type="ECO:0000256" key="3">
    <source>
        <dbReference type="ARBA" id="ARBA00022679"/>
    </source>
</evidence>
<comment type="similarity">
    <text evidence="2 9">Belongs to the chondroitin N-acetylgalactosaminyltransferase family.</text>
</comment>
<dbReference type="Pfam" id="PF05679">
    <property type="entry name" value="CHGN"/>
    <property type="match status" value="1"/>
</dbReference>
<dbReference type="InterPro" id="IPR037524">
    <property type="entry name" value="PA14/GLEYA"/>
</dbReference>
<feature type="compositionally biased region" description="Basic residues" evidence="10">
    <location>
        <begin position="554"/>
        <end position="572"/>
    </location>
</feature>
<evidence type="ECO:0000256" key="6">
    <source>
        <dbReference type="ARBA" id="ARBA00022989"/>
    </source>
</evidence>
<feature type="compositionally biased region" description="Basic and acidic residues" evidence="10">
    <location>
        <begin position="683"/>
        <end position="702"/>
    </location>
</feature>
<evidence type="ECO:0000256" key="1">
    <source>
        <dbReference type="ARBA" id="ARBA00004447"/>
    </source>
</evidence>
<organism evidence="12 13">
    <name type="scientific">Parambassis ranga</name>
    <name type="common">Indian glassy fish</name>
    <dbReference type="NCBI Taxonomy" id="210632"/>
    <lineage>
        <taxon>Eukaryota</taxon>
        <taxon>Metazoa</taxon>
        <taxon>Chordata</taxon>
        <taxon>Craniata</taxon>
        <taxon>Vertebrata</taxon>
        <taxon>Euteleostomi</taxon>
        <taxon>Actinopterygii</taxon>
        <taxon>Neopterygii</taxon>
        <taxon>Teleostei</taxon>
        <taxon>Neoteleostei</taxon>
        <taxon>Acanthomorphata</taxon>
        <taxon>Ovalentaria</taxon>
        <taxon>Ambassidae</taxon>
        <taxon>Parambassis</taxon>
    </lineage>
</organism>
<keyword evidence="8" id="KW-0472">Membrane</keyword>
<dbReference type="OrthoDB" id="5971499at2759"/>
<dbReference type="SMART" id="SM00758">
    <property type="entry name" value="PA14"/>
    <property type="match status" value="1"/>
</dbReference>
<feature type="region of interest" description="Disordered" evidence="10">
    <location>
        <begin position="481"/>
        <end position="590"/>
    </location>
</feature>
<dbReference type="EC" id="2.4.1.244" evidence="9"/>
<evidence type="ECO:0000256" key="8">
    <source>
        <dbReference type="ARBA" id="ARBA00023136"/>
    </source>
</evidence>
<dbReference type="Proteomes" id="UP000515145">
    <property type="component" value="Chromosome 19"/>
</dbReference>
<feature type="compositionally biased region" description="Polar residues" evidence="10">
    <location>
        <begin position="494"/>
        <end position="503"/>
    </location>
</feature>
<keyword evidence="3 9" id="KW-0808">Transferase</keyword>
<dbReference type="InParanoid" id="A0A6P7KD82"/>
<dbReference type="SUPFAM" id="SSF53448">
    <property type="entry name" value="Nucleotide-diphospho-sugar transferases"/>
    <property type="match status" value="1"/>
</dbReference>
<dbReference type="CTD" id="553524"/>
<evidence type="ECO:0000256" key="7">
    <source>
        <dbReference type="ARBA" id="ARBA00023034"/>
    </source>
</evidence>
<evidence type="ECO:0000256" key="5">
    <source>
        <dbReference type="ARBA" id="ARBA00022968"/>
    </source>
</evidence>
<feature type="region of interest" description="Disordered" evidence="10">
    <location>
        <begin position="683"/>
        <end position="721"/>
    </location>
</feature>
<reference evidence="13" key="1">
    <citation type="submission" date="2025-08" db="UniProtKB">
        <authorList>
            <consortium name="RefSeq"/>
        </authorList>
    </citation>
    <scope>IDENTIFICATION</scope>
</reference>
<dbReference type="Gene3D" id="3.90.550.10">
    <property type="entry name" value="Spore Coat Polysaccharide Biosynthesis Protein SpsA, Chain A"/>
    <property type="match status" value="1"/>
</dbReference>
<dbReference type="AlphaFoldDB" id="A0A6P7KD82"/>
<name>A0A6P7KD82_9TELE</name>
<accession>A0A6P7KD82</accession>
<keyword evidence="6" id="KW-1133">Transmembrane helix</keyword>
<sequence length="1080" mass="125224">MRAAVTAMIMAFFPLKKLRRNGKHLLFVAILLVGAVAVYNEMSAAKAWNSENSGNPNAKRGLRAILNEKMRRDHQPDSSGDSNAWISSYSPQTWKPEYRGQANLHAFEDWCGSSTADLRKNPHYPLYPHSRTTVQKLAVSPQWTNYGLRIFGYLHPYTDGDYVFALSSDDNSEFWLSTDDSPLNLQLLAWVGKMGTEWTAPGEFEKYASQTSRPVWLSIQRRYFFEVIHKQNDRGVDHVEVAWQLLDQGLSFMVIGSRHISLYVNESDLLVSDVAHIPQTAASHQHTPTKHYNAAADILTEDPRDTFYKVHLINSNFLNGVLPDCSYSPSYTIKDYPLSRYQGLQFVHLSYIYPNDYTRLTHMEKENSCFYADSPLKMKLAFSRYMRLDPGTQERGNEGRKDSRYNWNKSSLDERFDKTAYKREMEARLHQRDNNLFPDYGDDYDDYVQNRRRKLFSLDIQETSNTLDNSSDTKLHMEKLGRRQPEPGKKAVSAPQQHTQQNHTKLKQEAPIRKVQQIKPKRKVILANKQKVTSAPRPGQNNPAMQPDKEPRKPKQLQSKRHQIQRSHKIHHRFNDSQLQNQERNAPLTERPSVIKQRGFVTREKVVQPVEHFITLNKGINRHLVRSNQGETDPTQGLRVKEIVLDMPVQDDLENSIHRKVNAREKMDAKWPDMMEEWDQGLKDSHLQNKAEGKKDTRKADSDLMWGPGEDYEGPEEDEDELRPAVVFDPQVRWNQTFQVNHLDLQAQRSDEIDLRCPISGSLLLHSSDALPVVEAFMDNLNKKHYGQFTLVRVVNVVKRVDWAKGARYLLELELKDRTGQLLRLSHYIYVLIRNSIHQRNPDFGYERSKPQPLLCNPVGFHWNPGATVHIIVPVKNQARWVQQLITDMEELFRETRDTNFKLIISDFSSTDMDIRKALQKSSIHRYQYLKLSGNFERASGLQAGIDQINDDHSIVFLCDLHLHFPSSIIDSIRKHCVEGHMAFAPIVMRLDCGSTPSEARGFWEVNGFGLLGIYKSDLDRVGGMNTKEFKDRWGGEDWELLDRIIQAGLEVDRIYLRNFFHRYHSKRGMWNRRMSTGFK</sequence>
<keyword evidence="5 9" id="KW-0735">Signal-anchor</keyword>
<dbReference type="InterPro" id="IPR008428">
    <property type="entry name" value="Chond_GalNAc"/>
</dbReference>
<dbReference type="FunCoup" id="A0A6P7KD82">
    <property type="interactions" value="331"/>
</dbReference>
<keyword evidence="4" id="KW-0812">Transmembrane</keyword>
<evidence type="ECO:0000256" key="10">
    <source>
        <dbReference type="SAM" id="MobiDB-lite"/>
    </source>
</evidence>
<dbReference type="InterPro" id="IPR029044">
    <property type="entry name" value="Nucleotide-diphossugar_trans"/>
</dbReference>
<evidence type="ECO:0000313" key="12">
    <source>
        <dbReference type="Proteomes" id="UP000515145"/>
    </source>
</evidence>
<proteinExistence type="inferred from homology"/>
<dbReference type="RefSeq" id="XP_028287459.1">
    <property type="nucleotide sequence ID" value="XM_028431658.1"/>
</dbReference>